<dbReference type="Proteomes" id="UP001054945">
    <property type="component" value="Unassembled WGS sequence"/>
</dbReference>
<name>A0AAV4Y264_CAEEX</name>
<proteinExistence type="predicted"/>
<protein>
    <submittedName>
        <fullName evidence="1">Uncharacterized protein</fullName>
    </submittedName>
</protein>
<accession>A0AAV4Y264</accession>
<reference evidence="1 2" key="1">
    <citation type="submission" date="2021-06" db="EMBL/GenBank/DDBJ databases">
        <title>Caerostris extrusa draft genome.</title>
        <authorList>
            <person name="Kono N."/>
            <person name="Arakawa K."/>
        </authorList>
    </citation>
    <scope>NUCLEOTIDE SEQUENCE [LARGE SCALE GENOMIC DNA]</scope>
</reference>
<dbReference type="AlphaFoldDB" id="A0AAV4Y264"/>
<organism evidence="1 2">
    <name type="scientific">Caerostris extrusa</name>
    <name type="common">Bark spider</name>
    <name type="synonym">Caerostris bankana</name>
    <dbReference type="NCBI Taxonomy" id="172846"/>
    <lineage>
        <taxon>Eukaryota</taxon>
        <taxon>Metazoa</taxon>
        <taxon>Ecdysozoa</taxon>
        <taxon>Arthropoda</taxon>
        <taxon>Chelicerata</taxon>
        <taxon>Arachnida</taxon>
        <taxon>Araneae</taxon>
        <taxon>Araneomorphae</taxon>
        <taxon>Entelegynae</taxon>
        <taxon>Araneoidea</taxon>
        <taxon>Araneidae</taxon>
        <taxon>Caerostris</taxon>
    </lineage>
</organism>
<sequence length="99" mass="10513">MPAISHGGSHHASSPLLVDLASCRQANKHSGGGGDVEGASVLKPYINCIHRLTYGTPLLMNPCAAKWWSPIESAVLIKAAAVVKLSQSTMNHERKIKSI</sequence>
<comment type="caution">
    <text evidence="1">The sequence shown here is derived from an EMBL/GenBank/DDBJ whole genome shotgun (WGS) entry which is preliminary data.</text>
</comment>
<dbReference type="EMBL" id="BPLR01001117">
    <property type="protein sequence ID" value="GIZ00081.1"/>
    <property type="molecule type" value="Genomic_DNA"/>
</dbReference>
<evidence type="ECO:0000313" key="2">
    <source>
        <dbReference type="Proteomes" id="UP001054945"/>
    </source>
</evidence>
<gene>
    <name evidence="1" type="ORF">CEXT_804661</name>
</gene>
<keyword evidence="2" id="KW-1185">Reference proteome</keyword>
<evidence type="ECO:0000313" key="1">
    <source>
        <dbReference type="EMBL" id="GIZ00081.1"/>
    </source>
</evidence>